<dbReference type="AlphaFoldDB" id="A0A0E9VIN3"/>
<reference evidence="1" key="1">
    <citation type="submission" date="2014-11" db="EMBL/GenBank/DDBJ databases">
        <authorList>
            <person name="Amaro Gonzalez C."/>
        </authorList>
    </citation>
    <scope>NUCLEOTIDE SEQUENCE</scope>
</reference>
<name>A0A0E9VIN3_ANGAN</name>
<proteinExistence type="predicted"/>
<protein>
    <submittedName>
        <fullName evidence="1">Uncharacterized protein</fullName>
    </submittedName>
</protein>
<evidence type="ECO:0000313" key="1">
    <source>
        <dbReference type="EMBL" id="JAH77098.1"/>
    </source>
</evidence>
<reference evidence="1" key="2">
    <citation type="journal article" date="2015" name="Fish Shellfish Immunol.">
        <title>Early steps in the European eel (Anguilla anguilla)-Vibrio vulnificus interaction in the gills: Role of the RtxA13 toxin.</title>
        <authorList>
            <person name="Callol A."/>
            <person name="Pajuelo D."/>
            <person name="Ebbesson L."/>
            <person name="Teles M."/>
            <person name="MacKenzie S."/>
            <person name="Amaro C."/>
        </authorList>
    </citation>
    <scope>NUCLEOTIDE SEQUENCE</scope>
</reference>
<sequence>MDLPTSWSISPPSHMFWLMYLTKTFEVETLYHYITLGAEKTVCGYTPSSYYYYQLLIENTVHKEISQTKTYFTTYKNDQNTHPYKALSISQ</sequence>
<dbReference type="EMBL" id="GBXM01031479">
    <property type="protein sequence ID" value="JAH77098.1"/>
    <property type="molecule type" value="Transcribed_RNA"/>
</dbReference>
<organism evidence="1">
    <name type="scientific">Anguilla anguilla</name>
    <name type="common">European freshwater eel</name>
    <name type="synonym">Muraena anguilla</name>
    <dbReference type="NCBI Taxonomy" id="7936"/>
    <lineage>
        <taxon>Eukaryota</taxon>
        <taxon>Metazoa</taxon>
        <taxon>Chordata</taxon>
        <taxon>Craniata</taxon>
        <taxon>Vertebrata</taxon>
        <taxon>Euteleostomi</taxon>
        <taxon>Actinopterygii</taxon>
        <taxon>Neopterygii</taxon>
        <taxon>Teleostei</taxon>
        <taxon>Anguilliformes</taxon>
        <taxon>Anguillidae</taxon>
        <taxon>Anguilla</taxon>
    </lineage>
</organism>
<accession>A0A0E9VIN3</accession>